<name>A0A1X7D6Y1_TRICW</name>
<accession>A0A1X7D6Y1</accession>
<feature type="coiled-coil region" evidence="1">
    <location>
        <begin position="87"/>
        <end position="115"/>
    </location>
</feature>
<proteinExistence type="predicted"/>
<gene>
    <name evidence="3" type="ORF">SAMN06295900_102441</name>
</gene>
<evidence type="ECO:0000256" key="1">
    <source>
        <dbReference type="SAM" id="Coils"/>
    </source>
</evidence>
<evidence type="ECO:0000313" key="3">
    <source>
        <dbReference type="EMBL" id="SMF09505.1"/>
    </source>
</evidence>
<dbReference type="GeneID" id="95552239"/>
<dbReference type="Pfam" id="PF09486">
    <property type="entry name" value="HrpB7"/>
    <property type="match status" value="1"/>
</dbReference>
<dbReference type="AlphaFoldDB" id="A0A1X7D6Y1"/>
<reference evidence="4" key="1">
    <citation type="submission" date="2017-04" db="EMBL/GenBank/DDBJ databases">
        <authorList>
            <person name="Varghese N."/>
            <person name="Submissions S."/>
        </authorList>
    </citation>
    <scope>NUCLEOTIDE SEQUENCE [LARGE SCALE GENOMIC DNA]</scope>
    <source>
        <strain evidence="4">Ballard 720</strain>
    </source>
</reference>
<organism evidence="3 4">
    <name type="scientific">Trinickia caryophylli</name>
    <name type="common">Paraburkholderia caryophylli</name>
    <dbReference type="NCBI Taxonomy" id="28094"/>
    <lineage>
        <taxon>Bacteria</taxon>
        <taxon>Pseudomonadati</taxon>
        <taxon>Pseudomonadota</taxon>
        <taxon>Betaproteobacteria</taxon>
        <taxon>Burkholderiales</taxon>
        <taxon>Burkholderiaceae</taxon>
        <taxon>Trinickia</taxon>
    </lineage>
</organism>
<keyword evidence="1" id="KW-0175">Coiled coil</keyword>
<feature type="region of interest" description="Disordered" evidence="2">
    <location>
        <begin position="139"/>
        <end position="164"/>
    </location>
</feature>
<dbReference type="STRING" id="28094.SAMN06295900_102441"/>
<dbReference type="EMBL" id="FXAH01000002">
    <property type="protein sequence ID" value="SMF09505.1"/>
    <property type="molecule type" value="Genomic_DNA"/>
</dbReference>
<evidence type="ECO:0000256" key="2">
    <source>
        <dbReference type="SAM" id="MobiDB-lite"/>
    </source>
</evidence>
<feature type="coiled-coil region" evidence="1">
    <location>
        <begin position="13"/>
        <end position="40"/>
    </location>
</feature>
<sequence>MSRSPQQVWKTVVAAKERAKERLEQELSDARRHYEALLGALDEAQAGVRHADAQRLEHEERIAALLSDARGLSPASYLNHDLYRAPLAQALEAARAAQRQAADAAEAQRRAVERLGFLVRRADAALEAVREQLRSVLATAQRRSDERTDEEAGEAAAARIRREG</sequence>
<keyword evidence="4" id="KW-1185">Reference proteome</keyword>
<dbReference type="OrthoDB" id="9104717at2"/>
<protein>
    <submittedName>
        <fullName evidence="3">Type III secretion protein (HrpB7)</fullName>
    </submittedName>
</protein>
<dbReference type="RefSeq" id="WP_085225264.1">
    <property type="nucleotide sequence ID" value="NZ_BSQD01000002.1"/>
</dbReference>
<dbReference type="InterPro" id="IPR013392">
    <property type="entry name" value="T3SS_HrpB7"/>
</dbReference>
<dbReference type="Proteomes" id="UP000192911">
    <property type="component" value="Unassembled WGS sequence"/>
</dbReference>
<evidence type="ECO:0000313" key="4">
    <source>
        <dbReference type="Proteomes" id="UP000192911"/>
    </source>
</evidence>